<dbReference type="Pfam" id="PF13648">
    <property type="entry name" value="Lipocalin_4"/>
    <property type="match status" value="1"/>
</dbReference>
<gene>
    <name evidence="2" type="ordered locus">Emtol_1335</name>
</gene>
<accession>A0ABM5MZN4</accession>
<protein>
    <recommendedName>
        <fullName evidence="1">Lipocalin-like domain-containing protein</fullName>
    </recommendedName>
</protein>
<sequence length="135" mass="14653">MNCSKSTDDSPSAQIVGTWKISNLYAKEGTKAEIDQLPLLATFLPCIKDISFTFKSNGELTGSIPDACKSEVEDYVGIAATSKYEVKDEKLTITDTDGSQTIVDLSFSGKSQMTWSTSETKAGITTTTRFVFAKQ</sequence>
<feature type="domain" description="Lipocalin-like" evidence="1">
    <location>
        <begin position="15"/>
        <end position="109"/>
    </location>
</feature>
<evidence type="ECO:0000313" key="2">
    <source>
        <dbReference type="EMBL" id="AFK02484.1"/>
    </source>
</evidence>
<reference evidence="2 3" key="1">
    <citation type="submission" date="2011-07" db="EMBL/GenBank/DDBJ databases">
        <title>The complete genome of chromosome of Emticicia oligotrophica DSM 17448.</title>
        <authorList>
            <consortium name="US DOE Joint Genome Institute (JGI-PGF)"/>
            <person name="Lucas S."/>
            <person name="Han J."/>
            <person name="Lapidus A."/>
            <person name="Bruce D."/>
            <person name="Goodwin L."/>
            <person name="Pitluck S."/>
            <person name="Peters L."/>
            <person name="Kyrpides N."/>
            <person name="Mavromatis K."/>
            <person name="Ivanova N."/>
            <person name="Ovchinnikova G."/>
            <person name="Teshima H."/>
            <person name="Detter J.C."/>
            <person name="Tapia R."/>
            <person name="Han C."/>
            <person name="Land M."/>
            <person name="Hauser L."/>
            <person name="Markowitz V."/>
            <person name="Cheng J.-F."/>
            <person name="Hugenholtz P."/>
            <person name="Woyke T."/>
            <person name="Wu D."/>
            <person name="Tindall B."/>
            <person name="Pomrenke H."/>
            <person name="Brambilla E."/>
            <person name="Klenk H.-P."/>
            <person name="Eisen J.A."/>
        </authorList>
    </citation>
    <scope>NUCLEOTIDE SEQUENCE [LARGE SCALE GENOMIC DNA]</scope>
    <source>
        <strain evidence="2 3">DSM 17448</strain>
    </source>
</reference>
<evidence type="ECO:0000259" key="1">
    <source>
        <dbReference type="Pfam" id="PF13648"/>
    </source>
</evidence>
<dbReference type="Proteomes" id="UP000002875">
    <property type="component" value="Chromosome"/>
</dbReference>
<dbReference type="EMBL" id="CP002961">
    <property type="protein sequence ID" value="AFK02484.1"/>
    <property type="molecule type" value="Genomic_DNA"/>
</dbReference>
<organism evidence="2 3">
    <name type="scientific">Emticicia oligotrophica (strain DSM 17448 / CIP 109782 / MTCC 6937 / GPTSA100-15)</name>
    <dbReference type="NCBI Taxonomy" id="929562"/>
    <lineage>
        <taxon>Bacteria</taxon>
        <taxon>Pseudomonadati</taxon>
        <taxon>Bacteroidota</taxon>
        <taxon>Cytophagia</taxon>
        <taxon>Cytophagales</taxon>
        <taxon>Leadbetterellaceae</taxon>
        <taxon>Emticicia</taxon>
    </lineage>
</organism>
<evidence type="ECO:0000313" key="3">
    <source>
        <dbReference type="Proteomes" id="UP000002875"/>
    </source>
</evidence>
<dbReference type="RefSeq" id="WP_015028184.1">
    <property type="nucleotide sequence ID" value="NC_018748.1"/>
</dbReference>
<name>A0ABM5MZN4_EMTOG</name>
<proteinExistence type="predicted"/>
<dbReference type="InterPro" id="IPR024311">
    <property type="entry name" value="Lipocalin-like"/>
</dbReference>
<keyword evidence="3" id="KW-1185">Reference proteome</keyword>